<reference evidence="3" key="1">
    <citation type="submission" date="2021-01" db="EMBL/GenBank/DDBJ databases">
        <authorList>
            <person name="Corre E."/>
            <person name="Pelletier E."/>
            <person name="Niang G."/>
            <person name="Scheremetjew M."/>
            <person name="Finn R."/>
            <person name="Kale V."/>
            <person name="Holt S."/>
            <person name="Cochrane G."/>
            <person name="Meng A."/>
            <person name="Brown T."/>
            <person name="Cohen L."/>
        </authorList>
    </citation>
    <scope>NUCLEOTIDE SEQUENCE</scope>
    <source>
        <strain evidence="3">GSBS06</strain>
    </source>
</reference>
<name>A0A7S3PP75_9STRA</name>
<dbReference type="Pfam" id="PF21534">
    <property type="entry name" value="Rost"/>
    <property type="match status" value="1"/>
</dbReference>
<organism evidence="3">
    <name type="scientific">Aplanochytrium stocchinoi</name>
    <dbReference type="NCBI Taxonomy" id="215587"/>
    <lineage>
        <taxon>Eukaryota</taxon>
        <taxon>Sar</taxon>
        <taxon>Stramenopiles</taxon>
        <taxon>Bigyra</taxon>
        <taxon>Labyrinthulomycetes</taxon>
        <taxon>Thraustochytrida</taxon>
        <taxon>Thraustochytriidae</taxon>
        <taxon>Aplanochytrium</taxon>
    </lineage>
</organism>
<dbReference type="EMBL" id="HBIN01020830">
    <property type="protein sequence ID" value="CAE0445946.1"/>
    <property type="molecule type" value="Transcribed_RNA"/>
</dbReference>
<accession>A0A7S3PP75</accession>
<dbReference type="PANTHER" id="PTHR12242:SF49">
    <property type="entry name" value="HEADBUTT, ISOFORM E"/>
    <property type="match status" value="1"/>
</dbReference>
<keyword evidence="2" id="KW-0472">Membrane</keyword>
<evidence type="ECO:0000256" key="1">
    <source>
        <dbReference type="SAM" id="MobiDB-lite"/>
    </source>
</evidence>
<feature type="transmembrane region" description="Helical" evidence="2">
    <location>
        <begin position="99"/>
        <end position="120"/>
    </location>
</feature>
<sequence>MDSSKMSESCSICLKKGWGWFKAEFSCTNLNFNKDITADVGTVHGQDVYTLNWRKNFGYDPGRCIKSFPVFFGIRVVCFLIIFGLWIGSMVINWLQGRWWIYLTHWGLFVEVIYWTLAVITTYMSKQENSNPNSPETEGETEQEDLPLYAKAMWLAWDIILPGSFIILALYWFAVFEPGNTVNAMGVFVHGINFLIMAFDSILSSTPYLLLHGLYLFIFGLVFVIWSYIFYASGLKDSNGNRYIYPVLDWSNPGSAAAFSAIALFFVVPLVVLIFWISVNLVNQTCNAAVPYKEDSEVEKCDDVESNTVHEKNSSSTPISKKEQESTSAQPHQKEIESPSENNRGKETEPRPAEDEPNPKEIASSNDDDVNVVVQ</sequence>
<feature type="region of interest" description="Disordered" evidence="1">
    <location>
        <begin position="301"/>
        <end position="375"/>
    </location>
</feature>
<protein>
    <recommendedName>
        <fullName evidence="4">Protein rolling stone</fullName>
    </recommendedName>
</protein>
<feature type="compositionally biased region" description="Basic and acidic residues" evidence="1">
    <location>
        <begin position="332"/>
        <end position="359"/>
    </location>
</feature>
<dbReference type="InterPro" id="IPR049352">
    <property type="entry name" value="Rost"/>
</dbReference>
<dbReference type="GO" id="GO:0016020">
    <property type="term" value="C:membrane"/>
    <property type="evidence" value="ECO:0007669"/>
    <property type="project" value="TreeGrafter"/>
</dbReference>
<feature type="transmembrane region" description="Helical" evidence="2">
    <location>
        <begin position="214"/>
        <end position="234"/>
    </location>
</feature>
<feature type="transmembrane region" description="Helical" evidence="2">
    <location>
        <begin position="68"/>
        <end position="87"/>
    </location>
</feature>
<keyword evidence="2" id="KW-0812">Transmembrane</keyword>
<keyword evidence="2" id="KW-1133">Transmembrane helix</keyword>
<dbReference type="AlphaFoldDB" id="A0A7S3PP75"/>
<dbReference type="PANTHER" id="PTHR12242">
    <property type="entry name" value="OS02G0130600 PROTEIN-RELATED"/>
    <property type="match status" value="1"/>
</dbReference>
<gene>
    <name evidence="3" type="ORF">ASTO00021_LOCUS15948</name>
</gene>
<feature type="transmembrane region" description="Helical" evidence="2">
    <location>
        <begin position="182"/>
        <end position="202"/>
    </location>
</feature>
<evidence type="ECO:0008006" key="4">
    <source>
        <dbReference type="Google" id="ProtNLM"/>
    </source>
</evidence>
<feature type="transmembrane region" description="Helical" evidence="2">
    <location>
        <begin position="254"/>
        <end position="277"/>
    </location>
</feature>
<feature type="compositionally biased region" description="Acidic residues" evidence="1">
    <location>
        <begin position="366"/>
        <end position="375"/>
    </location>
</feature>
<feature type="compositionally biased region" description="Basic and acidic residues" evidence="1">
    <location>
        <begin position="301"/>
        <end position="313"/>
    </location>
</feature>
<proteinExistence type="predicted"/>
<evidence type="ECO:0000313" key="3">
    <source>
        <dbReference type="EMBL" id="CAE0445946.1"/>
    </source>
</evidence>
<feature type="transmembrane region" description="Helical" evidence="2">
    <location>
        <begin position="154"/>
        <end position="176"/>
    </location>
</feature>
<evidence type="ECO:0000256" key="2">
    <source>
        <dbReference type="SAM" id="Phobius"/>
    </source>
</evidence>